<dbReference type="WBParaSite" id="jg7508">
    <property type="protein sequence ID" value="jg7508"/>
    <property type="gene ID" value="jg7508"/>
</dbReference>
<dbReference type="InterPro" id="IPR011701">
    <property type="entry name" value="MFS"/>
</dbReference>
<evidence type="ECO:0000256" key="6">
    <source>
        <dbReference type="SAM" id="Phobius"/>
    </source>
</evidence>
<organism evidence="8 9">
    <name type="scientific">Ditylenchus dipsaci</name>
    <dbReference type="NCBI Taxonomy" id="166011"/>
    <lineage>
        <taxon>Eukaryota</taxon>
        <taxon>Metazoa</taxon>
        <taxon>Ecdysozoa</taxon>
        <taxon>Nematoda</taxon>
        <taxon>Chromadorea</taxon>
        <taxon>Rhabditida</taxon>
        <taxon>Tylenchina</taxon>
        <taxon>Tylenchomorpha</taxon>
        <taxon>Sphaerularioidea</taxon>
        <taxon>Anguinidae</taxon>
        <taxon>Anguininae</taxon>
        <taxon>Ditylenchus</taxon>
    </lineage>
</organism>
<dbReference type="InterPro" id="IPR005829">
    <property type="entry name" value="Sugar_transporter_CS"/>
</dbReference>
<feature type="transmembrane region" description="Helical" evidence="6">
    <location>
        <begin position="403"/>
        <end position="420"/>
    </location>
</feature>
<evidence type="ECO:0000313" key="8">
    <source>
        <dbReference type="Proteomes" id="UP000887574"/>
    </source>
</evidence>
<accession>A0A915EPB9</accession>
<feature type="transmembrane region" description="Helical" evidence="6">
    <location>
        <begin position="113"/>
        <end position="131"/>
    </location>
</feature>
<feature type="transmembrane region" description="Helical" evidence="6">
    <location>
        <begin position="213"/>
        <end position="233"/>
    </location>
</feature>
<dbReference type="PROSITE" id="PS50850">
    <property type="entry name" value="MFS"/>
    <property type="match status" value="1"/>
</dbReference>
<evidence type="ECO:0000256" key="1">
    <source>
        <dbReference type="ARBA" id="ARBA00004141"/>
    </source>
</evidence>
<keyword evidence="5 6" id="KW-0472">Membrane</keyword>
<proteinExistence type="predicted"/>
<feature type="transmembrane region" description="Helical" evidence="6">
    <location>
        <begin position="170"/>
        <end position="193"/>
    </location>
</feature>
<keyword evidence="4 6" id="KW-1133">Transmembrane helix</keyword>
<dbReference type="InterPro" id="IPR020846">
    <property type="entry name" value="MFS_dom"/>
</dbReference>
<dbReference type="InterPro" id="IPR036259">
    <property type="entry name" value="MFS_trans_sf"/>
</dbReference>
<feature type="transmembrane region" description="Helical" evidence="6">
    <location>
        <begin position="426"/>
        <end position="446"/>
    </location>
</feature>
<dbReference type="SUPFAM" id="SSF103473">
    <property type="entry name" value="MFS general substrate transporter"/>
    <property type="match status" value="1"/>
</dbReference>
<dbReference type="GO" id="GO:0031526">
    <property type="term" value="C:brush border membrane"/>
    <property type="evidence" value="ECO:0007669"/>
    <property type="project" value="TreeGrafter"/>
</dbReference>
<dbReference type="Gene3D" id="1.20.1250.20">
    <property type="entry name" value="MFS general substrate transporter like domains"/>
    <property type="match status" value="1"/>
</dbReference>
<feature type="transmembrane region" description="Helical" evidence="6">
    <location>
        <begin position="344"/>
        <end position="362"/>
    </location>
</feature>
<feature type="transmembrane region" description="Helical" evidence="6">
    <location>
        <begin position="313"/>
        <end position="332"/>
    </location>
</feature>
<feature type="transmembrane region" description="Helical" evidence="6">
    <location>
        <begin position="281"/>
        <end position="301"/>
    </location>
</feature>
<evidence type="ECO:0000256" key="3">
    <source>
        <dbReference type="ARBA" id="ARBA00022692"/>
    </source>
</evidence>
<feature type="transmembrane region" description="Helical" evidence="6">
    <location>
        <begin position="80"/>
        <end position="101"/>
    </location>
</feature>
<dbReference type="PROSITE" id="PS00216">
    <property type="entry name" value="SUGAR_TRANSPORT_1"/>
    <property type="match status" value="1"/>
</dbReference>
<keyword evidence="8" id="KW-1185">Reference proteome</keyword>
<comment type="subcellular location">
    <subcellularLocation>
        <location evidence="1">Membrane</location>
        <topology evidence="1">Multi-pass membrane protein</topology>
    </subcellularLocation>
</comment>
<name>A0A915EPB9_9BILA</name>
<dbReference type="PANTHER" id="PTHR23504">
    <property type="entry name" value="MAJOR FACILITATOR SUPERFAMILY DOMAIN-CONTAINING PROTEIN 10"/>
    <property type="match status" value="1"/>
</dbReference>
<feature type="transmembrane region" description="Helical" evidence="6">
    <location>
        <begin position="368"/>
        <end position="391"/>
    </location>
</feature>
<feature type="domain" description="Major facilitator superfamily (MFS) profile" evidence="7">
    <location>
        <begin position="11"/>
        <end position="455"/>
    </location>
</feature>
<reference evidence="9" key="1">
    <citation type="submission" date="2022-11" db="UniProtKB">
        <authorList>
            <consortium name="WormBaseParasite"/>
        </authorList>
    </citation>
    <scope>IDENTIFICATION</scope>
</reference>
<evidence type="ECO:0000256" key="2">
    <source>
        <dbReference type="ARBA" id="ARBA00022448"/>
    </source>
</evidence>
<protein>
    <submittedName>
        <fullName evidence="9">Major facilitator superfamily (MFS) profile domain-containing protein</fullName>
    </submittedName>
</protein>
<evidence type="ECO:0000313" key="9">
    <source>
        <dbReference type="WBParaSite" id="jg7508"/>
    </source>
</evidence>
<feature type="transmembrane region" description="Helical" evidence="6">
    <location>
        <begin position="137"/>
        <end position="158"/>
    </location>
</feature>
<keyword evidence="3 6" id="KW-0812">Transmembrane</keyword>
<dbReference type="GO" id="GO:0022857">
    <property type="term" value="F:transmembrane transporter activity"/>
    <property type="evidence" value="ECO:0007669"/>
    <property type="project" value="InterPro"/>
</dbReference>
<dbReference type="AlphaFoldDB" id="A0A915EPB9"/>
<dbReference type="Pfam" id="PF07690">
    <property type="entry name" value="MFS_1"/>
    <property type="match status" value="1"/>
</dbReference>
<evidence type="ECO:0000256" key="5">
    <source>
        <dbReference type="ARBA" id="ARBA00023136"/>
    </source>
</evidence>
<evidence type="ECO:0000259" key="7">
    <source>
        <dbReference type="PROSITE" id="PS50850"/>
    </source>
</evidence>
<dbReference type="PANTHER" id="PTHR23504:SF31">
    <property type="entry name" value="MAJOR FACILITATOR SUPERFAMILY DOMAIN-CONTAINING PROTEIN 10"/>
    <property type="match status" value="1"/>
</dbReference>
<evidence type="ECO:0000256" key="4">
    <source>
        <dbReference type="ARBA" id="ARBA00022989"/>
    </source>
</evidence>
<dbReference type="Proteomes" id="UP000887574">
    <property type="component" value="Unplaced"/>
</dbReference>
<sequence>MVGDLPGSGRKLFILILVLTLDLLSFTCILPLFPSIIEYYSRQARLPENGGDVVYEYFESSAKWLQSIVYVPDLQRYNTVFFAGIIGSLFSFLQYLSSPILGALSDVYGRKPILILSILGSLASYYLWSIADTFGVFIVSRIVGGLSKASVSVAIAVVTDICPISSRGKGMAFVGIAFSCAFIIGPAIGAYFAASAAAAVKATTDNIVHLNTAPAKFALFVTFLELVLALLFLPETLTKPRMKLREIVQSTYNYIHPKALFEFKVVGKENNKLLRCYGQIYFYYLFLYSGLEFTLCFLTHIRFQYGSSQQGKLYLFTGVLMVILQGIFAGFVRRIPLDRQQPTALLGLAAITPAFLLMSMAFNETLLYISLALFSCASAIVVPCLTTLVSAQCDESKKGSCMGVFRSIGALSRACGPIFGSLMFWLMGPTMCYLIGGILLVIPFLLMKRINNETSNSVKTV</sequence>
<keyword evidence="2" id="KW-0813">Transport</keyword>
<feature type="transmembrane region" description="Helical" evidence="6">
    <location>
        <begin position="12"/>
        <end position="33"/>
    </location>
</feature>